<evidence type="ECO:0000313" key="6">
    <source>
        <dbReference type="Proteomes" id="UP001143981"/>
    </source>
</evidence>
<dbReference type="PANTHER" id="PTHR46143:SF1">
    <property type="entry name" value="CALPAIN-7"/>
    <property type="match status" value="1"/>
</dbReference>
<keyword evidence="1 5" id="KW-0645">Protease</keyword>
<comment type="caution">
    <text evidence="5">The sequence shown here is derived from an EMBL/GenBank/DDBJ whole genome shotgun (WGS) entry which is preliminary data.</text>
</comment>
<feature type="domain" description="Peptidase C2 calpain" evidence="4">
    <location>
        <begin position="11"/>
        <end position="136"/>
    </location>
</feature>
<dbReference type="GO" id="GO:0004197">
    <property type="term" value="F:cysteine-type endopeptidase activity"/>
    <property type="evidence" value="ECO:0007669"/>
    <property type="project" value="TreeGrafter"/>
</dbReference>
<sequence length="275" mass="29442">LGEAPVAGFCEEVLGQWGSASAGGNTASPRYLDNPQYQLTIKGGSGRARCSGTLTLEAAQKHPVNLRVFRSGFLVTRVLEINTVASSGKYRTQFCACELDGVEADGSYTLVASTFEPFMFSRFKLRVGLDCPFSITPLAREGAGMRLRELHGSWAPGTGSSGGPVDQRCSSNPRFLVRTDRPTAVLARLQTPRAASLPLINVSVFAFDNAVVGRTWASSGSYTNSPQGVATRPTDIDGPAEYLVVASTWDHDADASFVLYLYSEDLVEVTPLPPP</sequence>
<dbReference type="SMART" id="SM00720">
    <property type="entry name" value="calpain_III"/>
    <property type="match status" value="1"/>
</dbReference>
<reference evidence="5" key="1">
    <citation type="submission" date="2022-07" db="EMBL/GenBank/DDBJ databases">
        <title>Phylogenomic reconstructions and comparative analyses of Kickxellomycotina fungi.</title>
        <authorList>
            <person name="Reynolds N.K."/>
            <person name="Stajich J.E."/>
            <person name="Barry K."/>
            <person name="Grigoriev I.V."/>
            <person name="Crous P."/>
            <person name="Smith M.E."/>
        </authorList>
    </citation>
    <scope>NUCLEOTIDE SEQUENCE</scope>
    <source>
        <strain evidence="5">BCRC 34381</strain>
    </source>
</reference>
<proteinExistence type="predicted"/>
<evidence type="ECO:0000313" key="5">
    <source>
        <dbReference type="EMBL" id="KAJ1726526.1"/>
    </source>
</evidence>
<dbReference type="GO" id="GO:0006508">
    <property type="term" value="P:proteolysis"/>
    <property type="evidence" value="ECO:0007669"/>
    <property type="project" value="UniProtKB-KW"/>
</dbReference>
<evidence type="ECO:0000259" key="4">
    <source>
        <dbReference type="SMART" id="SM00720"/>
    </source>
</evidence>
<keyword evidence="6" id="KW-1185">Reference proteome</keyword>
<name>A0A9W7Y7Z9_9FUNG</name>
<dbReference type="OrthoDB" id="167576at2759"/>
<evidence type="ECO:0000256" key="1">
    <source>
        <dbReference type="ARBA" id="ARBA00022670"/>
    </source>
</evidence>
<evidence type="ECO:0000256" key="3">
    <source>
        <dbReference type="ARBA" id="ARBA00022807"/>
    </source>
</evidence>
<dbReference type="InterPro" id="IPR051297">
    <property type="entry name" value="PalB/RIM13"/>
</dbReference>
<dbReference type="InterPro" id="IPR036213">
    <property type="entry name" value="Calpain_III_sf"/>
</dbReference>
<protein>
    <submittedName>
        <fullName evidence="5">Cysteine protease</fullName>
    </submittedName>
</protein>
<feature type="non-terminal residue" evidence="5">
    <location>
        <position position="1"/>
    </location>
</feature>
<gene>
    <name evidence="5" type="primary">RIM13</name>
    <name evidence="5" type="ORF">LPJ61_005129</name>
</gene>
<organism evidence="5 6">
    <name type="scientific">Coemansia biformis</name>
    <dbReference type="NCBI Taxonomy" id="1286918"/>
    <lineage>
        <taxon>Eukaryota</taxon>
        <taxon>Fungi</taxon>
        <taxon>Fungi incertae sedis</taxon>
        <taxon>Zoopagomycota</taxon>
        <taxon>Kickxellomycotina</taxon>
        <taxon>Kickxellomycetes</taxon>
        <taxon>Kickxellales</taxon>
        <taxon>Kickxellaceae</taxon>
        <taxon>Coemansia</taxon>
    </lineage>
</organism>
<accession>A0A9W7Y7Z9</accession>
<keyword evidence="3" id="KW-0788">Thiol protease</keyword>
<dbReference type="SUPFAM" id="SSF49758">
    <property type="entry name" value="Calpain large subunit, middle domain (domain III)"/>
    <property type="match status" value="2"/>
</dbReference>
<dbReference type="InterPro" id="IPR022683">
    <property type="entry name" value="Calpain_III"/>
</dbReference>
<dbReference type="Proteomes" id="UP001143981">
    <property type="component" value="Unassembled WGS sequence"/>
</dbReference>
<dbReference type="Gene3D" id="2.60.120.380">
    <property type="match status" value="2"/>
</dbReference>
<evidence type="ECO:0000256" key="2">
    <source>
        <dbReference type="ARBA" id="ARBA00022801"/>
    </source>
</evidence>
<dbReference type="EMBL" id="JANBOI010001506">
    <property type="protein sequence ID" value="KAJ1726526.1"/>
    <property type="molecule type" value="Genomic_DNA"/>
</dbReference>
<dbReference type="AlphaFoldDB" id="A0A9W7Y7Z9"/>
<dbReference type="PANTHER" id="PTHR46143">
    <property type="entry name" value="CALPAIN-7"/>
    <property type="match status" value="1"/>
</dbReference>
<keyword evidence="2" id="KW-0378">Hydrolase</keyword>